<feature type="domain" description="HTH crp-type" evidence="5">
    <location>
        <begin position="154"/>
        <end position="223"/>
    </location>
</feature>
<dbReference type="InterPro" id="IPR014710">
    <property type="entry name" value="RmlC-like_jellyroll"/>
</dbReference>
<name>A0ABS7DRK9_9FIRM</name>
<keyword evidence="1" id="KW-0805">Transcription regulation</keyword>
<proteinExistence type="predicted"/>
<protein>
    <submittedName>
        <fullName evidence="6">Crp/Fnr family transcriptional regulator</fullName>
    </submittedName>
</protein>
<keyword evidence="3" id="KW-0804">Transcription</keyword>
<dbReference type="SUPFAM" id="SSF46785">
    <property type="entry name" value="Winged helix' DNA-binding domain"/>
    <property type="match status" value="1"/>
</dbReference>
<dbReference type="InterPro" id="IPR000595">
    <property type="entry name" value="cNMP-bd_dom"/>
</dbReference>
<evidence type="ECO:0000259" key="4">
    <source>
        <dbReference type="PROSITE" id="PS50042"/>
    </source>
</evidence>
<dbReference type="InterPro" id="IPR012318">
    <property type="entry name" value="HTH_CRP"/>
</dbReference>
<dbReference type="Proteomes" id="UP000719942">
    <property type="component" value="Unassembled WGS sequence"/>
</dbReference>
<dbReference type="InterPro" id="IPR050397">
    <property type="entry name" value="Env_Response_Regulators"/>
</dbReference>
<feature type="domain" description="Cyclic nucleotide-binding" evidence="4">
    <location>
        <begin position="19"/>
        <end position="140"/>
    </location>
</feature>
<dbReference type="PANTHER" id="PTHR24567:SF26">
    <property type="entry name" value="REGULATORY PROTEIN YEIL"/>
    <property type="match status" value="1"/>
</dbReference>
<comment type="caution">
    <text evidence="6">The sequence shown here is derived from an EMBL/GenBank/DDBJ whole genome shotgun (WGS) entry which is preliminary data.</text>
</comment>
<evidence type="ECO:0000259" key="5">
    <source>
        <dbReference type="PROSITE" id="PS51063"/>
    </source>
</evidence>
<evidence type="ECO:0000256" key="1">
    <source>
        <dbReference type="ARBA" id="ARBA00023015"/>
    </source>
</evidence>
<dbReference type="SUPFAM" id="SSF51206">
    <property type="entry name" value="cAMP-binding domain-like"/>
    <property type="match status" value="1"/>
</dbReference>
<gene>
    <name evidence="6" type="ORF">J5W02_14105</name>
</gene>
<organism evidence="6 7">
    <name type="scientific">Caproiciproducens faecalis</name>
    <dbReference type="NCBI Taxonomy" id="2820301"/>
    <lineage>
        <taxon>Bacteria</taxon>
        <taxon>Bacillati</taxon>
        <taxon>Bacillota</taxon>
        <taxon>Clostridia</taxon>
        <taxon>Eubacteriales</taxon>
        <taxon>Acutalibacteraceae</taxon>
        <taxon>Caproiciproducens</taxon>
    </lineage>
</organism>
<dbReference type="Pfam" id="PF00027">
    <property type="entry name" value="cNMP_binding"/>
    <property type="match status" value="1"/>
</dbReference>
<dbReference type="InterPro" id="IPR036390">
    <property type="entry name" value="WH_DNA-bd_sf"/>
</dbReference>
<evidence type="ECO:0000256" key="2">
    <source>
        <dbReference type="ARBA" id="ARBA00023125"/>
    </source>
</evidence>
<dbReference type="CDD" id="cd00038">
    <property type="entry name" value="CAP_ED"/>
    <property type="match status" value="1"/>
</dbReference>
<dbReference type="InterPro" id="IPR018490">
    <property type="entry name" value="cNMP-bd_dom_sf"/>
</dbReference>
<dbReference type="PANTHER" id="PTHR24567">
    <property type="entry name" value="CRP FAMILY TRANSCRIPTIONAL REGULATORY PROTEIN"/>
    <property type="match status" value="1"/>
</dbReference>
<evidence type="ECO:0000256" key="3">
    <source>
        <dbReference type="ARBA" id="ARBA00023163"/>
    </source>
</evidence>
<dbReference type="Pfam" id="PF13545">
    <property type="entry name" value="HTH_Crp_2"/>
    <property type="match status" value="1"/>
</dbReference>
<reference evidence="6 7" key="1">
    <citation type="submission" date="2021-03" db="EMBL/GenBank/DDBJ databases">
        <title>Caproiciproducens sp. nov. isolated from feces of cow.</title>
        <authorList>
            <person name="Choi J.-Y."/>
        </authorList>
    </citation>
    <scope>NUCLEOTIDE SEQUENCE [LARGE SCALE GENOMIC DNA]</scope>
    <source>
        <strain evidence="6 7">AGMB10547</strain>
    </source>
</reference>
<dbReference type="RefSeq" id="WP_219966355.1">
    <property type="nucleotide sequence ID" value="NZ_JAGFNZ010000007.1"/>
</dbReference>
<keyword evidence="2" id="KW-0238">DNA-binding</keyword>
<dbReference type="PROSITE" id="PS51063">
    <property type="entry name" value="HTH_CRP_2"/>
    <property type="match status" value="1"/>
</dbReference>
<dbReference type="EMBL" id="JAGFNZ010000007">
    <property type="protein sequence ID" value="MBW7573943.1"/>
    <property type="molecule type" value="Genomic_DNA"/>
</dbReference>
<accession>A0ABS7DRK9</accession>
<evidence type="ECO:0000313" key="7">
    <source>
        <dbReference type="Proteomes" id="UP000719942"/>
    </source>
</evidence>
<dbReference type="PROSITE" id="PS50042">
    <property type="entry name" value="CNMP_BINDING_3"/>
    <property type="match status" value="1"/>
</dbReference>
<dbReference type="Gene3D" id="2.60.120.10">
    <property type="entry name" value="Jelly Rolls"/>
    <property type="match status" value="1"/>
</dbReference>
<keyword evidence="7" id="KW-1185">Reference proteome</keyword>
<evidence type="ECO:0000313" key="6">
    <source>
        <dbReference type="EMBL" id="MBW7573943.1"/>
    </source>
</evidence>
<sequence>MKFVKKQNKYGQLLAQSFLFNGIEQDLAQDAFQSSECSCMEYEAGEKIYTRSNYRKSLGIVFSGVVKAMKPENENLVMNTFYSGGIFGVACLFNNSRRYVSEITAVKRSRVLFLSQQLLQDLFEKNTKIAENYISYLSDRICFLNSRIDNFTGGTAVCRLATFLLSLSAQHEYSLVLELPCTLTQLSNTLNIGRASLYRAFDDLSSAGVVTREGKKVTINQIERLRTGQFDGE</sequence>